<dbReference type="AlphaFoldDB" id="A0A1E1KCD7"/>
<reference evidence="3" key="1">
    <citation type="submission" date="2016-03" db="EMBL/GenBank/DDBJ databases">
        <authorList>
            <person name="Ploux O."/>
        </authorList>
    </citation>
    <scope>NUCLEOTIDE SEQUENCE [LARGE SCALE GENOMIC DNA]</scope>
    <source>
        <strain evidence="3">UK7</strain>
    </source>
</reference>
<dbReference type="Proteomes" id="UP000178129">
    <property type="component" value="Unassembled WGS sequence"/>
</dbReference>
<evidence type="ECO:0000313" key="2">
    <source>
        <dbReference type="EMBL" id="CZS95727.1"/>
    </source>
</evidence>
<protein>
    <submittedName>
        <fullName evidence="2">Uncharacterized protein</fullName>
    </submittedName>
</protein>
<dbReference type="InParanoid" id="A0A1E1KCD7"/>
<sequence>MRSTLRYRNPEGYSREPSNPKRDVSAEIEDYHVEYS</sequence>
<evidence type="ECO:0000256" key="1">
    <source>
        <dbReference type="SAM" id="MobiDB-lite"/>
    </source>
</evidence>
<name>A0A1E1KCD7_9HELO</name>
<dbReference type="EMBL" id="FJUW01000011">
    <property type="protein sequence ID" value="CZS95727.1"/>
    <property type="molecule type" value="Genomic_DNA"/>
</dbReference>
<organism evidence="2 3">
    <name type="scientific">Rhynchosporium graminicola</name>
    <dbReference type="NCBI Taxonomy" id="2792576"/>
    <lineage>
        <taxon>Eukaryota</taxon>
        <taxon>Fungi</taxon>
        <taxon>Dikarya</taxon>
        <taxon>Ascomycota</taxon>
        <taxon>Pezizomycotina</taxon>
        <taxon>Leotiomycetes</taxon>
        <taxon>Helotiales</taxon>
        <taxon>Ploettnerulaceae</taxon>
        <taxon>Rhynchosporium</taxon>
    </lineage>
</organism>
<gene>
    <name evidence="2" type="ORF">RCO7_14386</name>
</gene>
<accession>A0A1E1KCD7</accession>
<feature type="compositionally biased region" description="Basic and acidic residues" evidence="1">
    <location>
        <begin position="18"/>
        <end position="36"/>
    </location>
</feature>
<keyword evidence="3" id="KW-1185">Reference proteome</keyword>
<evidence type="ECO:0000313" key="3">
    <source>
        <dbReference type="Proteomes" id="UP000178129"/>
    </source>
</evidence>
<feature type="region of interest" description="Disordered" evidence="1">
    <location>
        <begin position="1"/>
        <end position="36"/>
    </location>
</feature>
<comment type="caution">
    <text evidence="2">The sequence shown here is derived from an EMBL/GenBank/DDBJ whole genome shotgun (WGS) entry which is preliminary data.</text>
</comment>
<proteinExistence type="predicted"/>